<protein>
    <submittedName>
        <fullName evidence="1">FlaG/YvyC family protein</fullName>
    </submittedName>
</protein>
<evidence type="ECO:0000313" key="1">
    <source>
        <dbReference type="EMBL" id="QMS41947.1"/>
    </source>
</evidence>
<proteinExistence type="predicted"/>
<gene>
    <name evidence="1" type="ORF">Bolokhovo_77</name>
</gene>
<sequence>MDKLQMFANEVTALEKKYGVYLDFDHEDKVIEVVDRENGESIYFDGTGIFEEAN</sequence>
<name>A0A7D7KHU2_9CAUD</name>
<evidence type="ECO:0000313" key="2">
    <source>
        <dbReference type="Proteomes" id="UP000514444"/>
    </source>
</evidence>
<organism evidence="1 2">
    <name type="scientific">Bacillus phage Bolokhovo</name>
    <dbReference type="NCBI Taxonomy" id="2743970"/>
    <lineage>
        <taxon>Viruses</taxon>
        <taxon>Duplodnaviria</taxon>
        <taxon>Heunggongvirae</taxon>
        <taxon>Uroviricota</taxon>
        <taxon>Caudoviricetes</taxon>
        <taxon>Ehrlichviridae</taxon>
        <taxon>Andromedavirus</taxon>
        <taxon>Andromedavirus bolokhovo</taxon>
        <taxon>Andromedavirus curly</taxon>
    </lineage>
</organism>
<reference evidence="1 2" key="1">
    <citation type="submission" date="2020-05" db="EMBL/GenBank/DDBJ databases">
        <authorList>
            <person name="Kazantseva O."/>
            <person name="Skorynina A."/>
            <person name="Piligrimova E."/>
            <person name="Shadrin A."/>
        </authorList>
    </citation>
    <scope>NUCLEOTIDE SEQUENCE [LARGE SCALE GENOMIC DNA]</scope>
</reference>
<accession>A0A7D7KHU2</accession>
<dbReference type="Proteomes" id="UP000514444">
    <property type="component" value="Genome"/>
</dbReference>
<dbReference type="EMBL" id="MT514532">
    <property type="protein sequence ID" value="QMS41947.1"/>
    <property type="molecule type" value="Genomic_DNA"/>
</dbReference>
<keyword evidence="2" id="KW-1185">Reference proteome</keyword>